<organism evidence="1 2">
    <name type="scientific">Turnera subulata</name>
    <dbReference type="NCBI Taxonomy" id="218843"/>
    <lineage>
        <taxon>Eukaryota</taxon>
        <taxon>Viridiplantae</taxon>
        <taxon>Streptophyta</taxon>
        <taxon>Embryophyta</taxon>
        <taxon>Tracheophyta</taxon>
        <taxon>Spermatophyta</taxon>
        <taxon>Magnoliopsida</taxon>
        <taxon>eudicotyledons</taxon>
        <taxon>Gunneridae</taxon>
        <taxon>Pentapetalae</taxon>
        <taxon>rosids</taxon>
        <taxon>fabids</taxon>
        <taxon>Malpighiales</taxon>
        <taxon>Passifloraceae</taxon>
        <taxon>Turnera</taxon>
    </lineage>
</organism>
<evidence type="ECO:0000313" key="2">
    <source>
        <dbReference type="Proteomes" id="UP001141552"/>
    </source>
</evidence>
<evidence type="ECO:0000313" key="1">
    <source>
        <dbReference type="EMBL" id="KAJ4838132.1"/>
    </source>
</evidence>
<dbReference type="PANTHER" id="PTHR34427:SF5">
    <property type="entry name" value="DUF4283 DOMAIN-CONTAINING PROTEIN"/>
    <property type="match status" value="1"/>
</dbReference>
<dbReference type="AlphaFoldDB" id="A0A9Q0FX16"/>
<accession>A0A9Q0FX16</accession>
<gene>
    <name evidence="1" type="ORF">Tsubulata_037571</name>
</gene>
<name>A0A9Q0FX16_9ROSI</name>
<comment type="caution">
    <text evidence="1">The sequence shown here is derived from an EMBL/GenBank/DDBJ whole genome shotgun (WGS) entry which is preliminary data.</text>
</comment>
<dbReference type="EMBL" id="JAKUCV010003644">
    <property type="protein sequence ID" value="KAJ4838132.1"/>
    <property type="molecule type" value="Genomic_DNA"/>
</dbReference>
<reference evidence="1" key="2">
    <citation type="journal article" date="2023" name="Plants (Basel)">
        <title>Annotation of the Turnera subulata (Passifloraceae) Draft Genome Reveals the S-Locus Evolved after the Divergence of Turneroideae from Passifloroideae in a Stepwise Manner.</title>
        <authorList>
            <person name="Henning P.M."/>
            <person name="Roalson E.H."/>
            <person name="Mir W."/>
            <person name="McCubbin A.G."/>
            <person name="Shore J.S."/>
        </authorList>
    </citation>
    <scope>NUCLEOTIDE SEQUENCE</scope>
    <source>
        <strain evidence="1">F60SS</strain>
    </source>
</reference>
<proteinExistence type="predicted"/>
<dbReference type="PANTHER" id="PTHR34427">
    <property type="entry name" value="DUF4283 DOMAIN PROTEIN"/>
    <property type="match status" value="1"/>
</dbReference>
<reference evidence="1" key="1">
    <citation type="submission" date="2022-02" db="EMBL/GenBank/DDBJ databases">
        <authorList>
            <person name="Henning P.M."/>
            <person name="McCubbin A.G."/>
            <person name="Shore J.S."/>
        </authorList>
    </citation>
    <scope>NUCLEOTIDE SEQUENCE</scope>
    <source>
        <strain evidence="1">F60SS</strain>
        <tissue evidence="1">Leaves</tissue>
    </source>
</reference>
<dbReference type="Proteomes" id="UP001141552">
    <property type="component" value="Unassembled WGS sequence"/>
</dbReference>
<protein>
    <recommendedName>
        <fullName evidence="3">DUF4283 domain-containing protein</fullName>
    </recommendedName>
</protein>
<keyword evidence="2" id="KW-1185">Reference proteome</keyword>
<evidence type="ECO:0008006" key="3">
    <source>
        <dbReference type="Google" id="ProtNLM"/>
    </source>
</evidence>
<sequence length="294" mass="33095">MDKMKKCAFGVLREGIAPGSIAGCFKRRSGLKVTVKILGGEYVLVVFEFIAAMKACVQGDVPWLGEYFLLLKEWESKDSATHRVCWLNIYGTPPHAWCEDFFRQITGRIGKFVRLPNDFDCSSNMEIARVQILTPFKEPIFRRYRALIGDRCFELSVFEVQSPVSDRDGLDEVGDRHITLAPVEENQQLSNPFRIVEVIRKLEKGKMITNEAPQKGVEGRGQMFLGDAPVMVPAFSHARLSCGVSHAAAPSYLSKEKVVQQKTRESYDKVKTDGYQNQSDKANILLVQKEAVQA</sequence>